<evidence type="ECO:0000256" key="4">
    <source>
        <dbReference type="ARBA" id="ARBA00035256"/>
    </source>
</evidence>
<dbReference type="AlphaFoldDB" id="A0A2P7EB87"/>
<dbReference type="Proteomes" id="UP000240206">
    <property type="component" value="Unassembled WGS sequence"/>
</dbReference>
<comment type="caution">
    <text evidence="6">The sequence shown here is derived from an EMBL/GenBank/DDBJ whole genome shotgun (WGS) entry which is preliminary data.</text>
</comment>
<dbReference type="SUPFAM" id="SSF52313">
    <property type="entry name" value="Ribosomal protein S2"/>
    <property type="match status" value="1"/>
</dbReference>
<reference evidence="7" key="1">
    <citation type="submission" date="2018-03" db="EMBL/GenBank/DDBJ databases">
        <title>Ecological and genomic features of two cosmopolitan and abundant freshwater picocyanobacteria.</title>
        <authorList>
            <person name="Cabello-Yeves P.J."/>
            <person name="Picazo A."/>
            <person name="Camacho A."/>
            <person name="Callieri C."/>
            <person name="Rosselli R."/>
            <person name="Roda-Garcia J."/>
            <person name="Coutinho F.H."/>
            <person name="Rodriguez-Valera F."/>
        </authorList>
    </citation>
    <scope>NUCLEOTIDE SEQUENCE [LARGE SCALE GENOMIC DNA]</scope>
    <source>
        <strain evidence="7">Tous</strain>
    </source>
</reference>
<evidence type="ECO:0000256" key="3">
    <source>
        <dbReference type="ARBA" id="ARBA00023274"/>
    </source>
</evidence>
<dbReference type="InterPro" id="IPR018130">
    <property type="entry name" value="Ribosomal_uS2_CS"/>
</dbReference>
<keyword evidence="7" id="KW-1185">Reference proteome</keyword>
<dbReference type="CDD" id="cd01425">
    <property type="entry name" value="RPS2"/>
    <property type="match status" value="1"/>
</dbReference>
<evidence type="ECO:0000313" key="6">
    <source>
        <dbReference type="EMBL" id="PSI00474.1"/>
    </source>
</evidence>
<protein>
    <recommendedName>
        <fullName evidence="4 5">Small ribosomal subunit protein uS2</fullName>
    </recommendedName>
</protein>
<dbReference type="Pfam" id="PF00318">
    <property type="entry name" value="Ribosomal_S2"/>
    <property type="match status" value="1"/>
</dbReference>
<dbReference type="Gene3D" id="3.40.50.10490">
    <property type="entry name" value="Glucose-6-phosphate isomerase like protein, domain 1"/>
    <property type="match status" value="1"/>
</dbReference>
<dbReference type="PANTHER" id="PTHR12534">
    <property type="entry name" value="30S RIBOSOMAL PROTEIN S2 PROKARYOTIC AND ORGANELLAR"/>
    <property type="match status" value="1"/>
</dbReference>
<comment type="similarity">
    <text evidence="1 5">Belongs to the universal ribosomal protein uS2 family.</text>
</comment>
<dbReference type="HAMAP" id="MF_00291_B">
    <property type="entry name" value="Ribosomal_uS2_B"/>
    <property type="match status" value="1"/>
</dbReference>
<dbReference type="NCBIfam" id="TIGR01011">
    <property type="entry name" value="rpsB_bact"/>
    <property type="match status" value="1"/>
</dbReference>
<dbReference type="GO" id="GO:0006412">
    <property type="term" value="P:translation"/>
    <property type="evidence" value="ECO:0007669"/>
    <property type="project" value="UniProtKB-UniRule"/>
</dbReference>
<evidence type="ECO:0000256" key="2">
    <source>
        <dbReference type="ARBA" id="ARBA00022980"/>
    </source>
</evidence>
<dbReference type="InterPro" id="IPR001865">
    <property type="entry name" value="Ribosomal_uS2"/>
</dbReference>
<name>A0A2P7EB87_9SYNE</name>
<dbReference type="STRING" id="1910958.BTM30_00185"/>
<evidence type="ECO:0000256" key="1">
    <source>
        <dbReference type="ARBA" id="ARBA00006242"/>
    </source>
</evidence>
<keyword evidence="3 5" id="KW-0687">Ribonucleoprotein</keyword>
<gene>
    <name evidence="5 6" type="primary">rpsB</name>
    <name evidence="5" type="synonym">rps2</name>
    <name evidence="6" type="ORF">C7K08_12930</name>
</gene>
<evidence type="ECO:0000313" key="7">
    <source>
        <dbReference type="Proteomes" id="UP000240206"/>
    </source>
</evidence>
<dbReference type="EMBL" id="PXVC01000117">
    <property type="protein sequence ID" value="PSI00474.1"/>
    <property type="molecule type" value="Genomic_DNA"/>
</dbReference>
<dbReference type="RefSeq" id="WP_106500984.1">
    <property type="nucleotide sequence ID" value="NZ_PXVC01000117.1"/>
</dbReference>
<dbReference type="FunFam" id="1.10.287.610:FF:000001">
    <property type="entry name" value="30S ribosomal protein S2"/>
    <property type="match status" value="1"/>
</dbReference>
<dbReference type="GO" id="GO:0022627">
    <property type="term" value="C:cytosolic small ribosomal subunit"/>
    <property type="evidence" value="ECO:0007669"/>
    <property type="project" value="TreeGrafter"/>
</dbReference>
<dbReference type="InterPro" id="IPR023591">
    <property type="entry name" value="Ribosomal_uS2_flav_dom_sf"/>
</dbReference>
<dbReference type="PRINTS" id="PR00395">
    <property type="entry name" value="RIBOSOMALS2"/>
</dbReference>
<keyword evidence="2 5" id="KW-0689">Ribosomal protein</keyword>
<dbReference type="PANTHER" id="PTHR12534:SF0">
    <property type="entry name" value="SMALL RIBOSOMAL SUBUNIT PROTEIN US2M"/>
    <property type="match status" value="1"/>
</dbReference>
<proteinExistence type="inferred from homology"/>
<sequence>MAVVTLSEMMEAGAHFGHQTRRWNPKMQRYIYCARNGVHIIDLVQTAVCMNNAYKWTRSAARSGKRFLFVGTKKQAAEVIAQEAGRCGASYVNQRWLGGMLTNWTTMRARIDRLKDLERMESSGAIAMRPKKEAAVLRRELDRLQKYLGGLKNMRRLPDVVVLVDQKREYNAVLECQKLDIPLVSMLDTNCDPDLCDVPIPCNDDAIRSVQLVVGRLADAINEGRHGAHDQGAESDDEG</sequence>
<dbReference type="PROSITE" id="PS00962">
    <property type="entry name" value="RIBOSOMAL_S2_1"/>
    <property type="match status" value="1"/>
</dbReference>
<dbReference type="InterPro" id="IPR005706">
    <property type="entry name" value="Ribosomal_uS2_bac/mit/plastid"/>
</dbReference>
<evidence type="ECO:0000256" key="5">
    <source>
        <dbReference type="HAMAP-Rule" id="MF_00291"/>
    </source>
</evidence>
<organism evidence="6 7">
    <name type="scientific">Synechococcus lacustris str. Tous</name>
    <dbReference type="NCBI Taxonomy" id="1910958"/>
    <lineage>
        <taxon>Bacteria</taxon>
        <taxon>Bacillati</taxon>
        <taxon>Cyanobacteriota</taxon>
        <taxon>Cyanophyceae</taxon>
        <taxon>Synechococcales</taxon>
        <taxon>Synechococcaceae</taxon>
        <taxon>Synechococcus</taxon>
    </lineage>
</organism>
<dbReference type="Gene3D" id="1.10.287.610">
    <property type="entry name" value="Helix hairpin bin"/>
    <property type="match status" value="1"/>
</dbReference>
<accession>A0A2P7EB87</accession>
<dbReference type="GO" id="GO:0003735">
    <property type="term" value="F:structural constituent of ribosome"/>
    <property type="evidence" value="ECO:0007669"/>
    <property type="project" value="InterPro"/>
</dbReference>